<reference evidence="2 3" key="1">
    <citation type="journal article" date="2014" name="BMC Genomics">
        <title>Comparison of environmental and isolate Sulfobacillus genomes reveals diverse carbon, sulfur, nitrogen, and hydrogen metabolisms.</title>
        <authorList>
            <person name="Justice N.B."/>
            <person name="Norman A."/>
            <person name="Brown C.T."/>
            <person name="Singh A."/>
            <person name="Thomas B.C."/>
            <person name="Banfield J.F."/>
        </authorList>
    </citation>
    <scope>NUCLEOTIDE SEQUENCE [LARGE SCALE GENOMIC DNA]</scope>
    <source>
        <strain evidence="2">AMDSBA3</strain>
    </source>
</reference>
<proteinExistence type="predicted"/>
<gene>
    <name evidence="2" type="ORF">C7B45_16755</name>
</gene>
<dbReference type="Proteomes" id="UP000241848">
    <property type="component" value="Unassembled WGS sequence"/>
</dbReference>
<sequence>MSERQSIPHPYQGRRVVLATKHQKEHVLGPPLKAALGLDLCVPDDLDTDRFGTFSGDIARQGTPWEVAVRKARQGMKAVGIKLGLASEGSFGPHPQLLFIPSDYELLAFVDDELGIEIVEQVLTVSTNFAHAAVGAVEELEDFFTMTHFPSHGLIVRPNSGLQPGLLFKGITKVDELEEAVGQCSRASTDGLAHVETDMRAHMNPTRQKVLREVAVQLARRLATLCPECRAPGWGLVDVARGLPCEWCGAKTDLVRREIYGCPRCDYRENYPRSDGLEVASAGNCRWCNP</sequence>
<protein>
    <recommendedName>
        <fullName evidence="1">DUF6671 domain-containing protein</fullName>
    </recommendedName>
</protein>
<dbReference type="Pfam" id="PF20376">
    <property type="entry name" value="DUF6671"/>
    <property type="match status" value="1"/>
</dbReference>
<dbReference type="InterPro" id="IPR046612">
    <property type="entry name" value="DUF6671"/>
</dbReference>
<dbReference type="AlphaFoldDB" id="A0A2T2WCV9"/>
<evidence type="ECO:0000313" key="2">
    <source>
        <dbReference type="EMBL" id="PSR20060.1"/>
    </source>
</evidence>
<comment type="caution">
    <text evidence="2">The sequence shown here is derived from an EMBL/GenBank/DDBJ whole genome shotgun (WGS) entry which is preliminary data.</text>
</comment>
<name>A0A2T2WCV9_9FIRM</name>
<evidence type="ECO:0000259" key="1">
    <source>
        <dbReference type="Pfam" id="PF20376"/>
    </source>
</evidence>
<evidence type="ECO:0000313" key="3">
    <source>
        <dbReference type="Proteomes" id="UP000241848"/>
    </source>
</evidence>
<accession>A0A2T2WCV9</accession>
<dbReference type="EMBL" id="PXYV01000091">
    <property type="protein sequence ID" value="PSR20060.1"/>
    <property type="molecule type" value="Genomic_DNA"/>
</dbReference>
<organism evidence="2 3">
    <name type="scientific">Sulfobacillus acidophilus</name>
    <dbReference type="NCBI Taxonomy" id="53633"/>
    <lineage>
        <taxon>Bacteria</taxon>
        <taxon>Bacillati</taxon>
        <taxon>Bacillota</taxon>
        <taxon>Clostridia</taxon>
        <taxon>Eubacteriales</taxon>
        <taxon>Clostridiales Family XVII. Incertae Sedis</taxon>
        <taxon>Sulfobacillus</taxon>
    </lineage>
</organism>
<feature type="domain" description="DUF6671" evidence="1">
    <location>
        <begin position="71"/>
        <end position="290"/>
    </location>
</feature>